<dbReference type="PANTHER" id="PTHR43249">
    <property type="entry name" value="UDP-N-ACETYL-2-AMINO-2-DEOXY-D-GLUCURONATE OXIDASE"/>
    <property type="match status" value="1"/>
</dbReference>
<organism evidence="3 4">
    <name type="scientific">Fodinisporobacter ferrooxydans</name>
    <dbReference type="NCBI Taxonomy" id="2901836"/>
    <lineage>
        <taxon>Bacteria</taxon>
        <taxon>Bacillati</taxon>
        <taxon>Bacillota</taxon>
        <taxon>Bacilli</taxon>
        <taxon>Bacillales</taxon>
        <taxon>Alicyclobacillaceae</taxon>
        <taxon>Fodinisporobacter</taxon>
    </lineage>
</organism>
<dbReference type="RefSeq" id="WP_347436180.1">
    <property type="nucleotide sequence ID" value="NZ_CP089291.1"/>
</dbReference>
<dbReference type="SUPFAM" id="SSF51735">
    <property type="entry name" value="NAD(P)-binding Rossmann-fold domains"/>
    <property type="match status" value="1"/>
</dbReference>
<dbReference type="Pfam" id="PF01408">
    <property type="entry name" value="GFO_IDH_MocA"/>
    <property type="match status" value="1"/>
</dbReference>
<dbReference type="Gene3D" id="3.40.50.720">
    <property type="entry name" value="NAD(P)-binding Rossmann-like Domain"/>
    <property type="match status" value="1"/>
</dbReference>
<dbReference type="InterPro" id="IPR036291">
    <property type="entry name" value="NAD(P)-bd_dom_sf"/>
</dbReference>
<reference evidence="3" key="1">
    <citation type="submission" date="2021-12" db="EMBL/GenBank/DDBJ databases">
        <title>Alicyclobacillaceae gen. nov., sp. nov., isolated from chalcocite enrichment system.</title>
        <authorList>
            <person name="Jiang Z."/>
        </authorList>
    </citation>
    <scope>NUCLEOTIDE SEQUENCE</scope>
    <source>
        <strain evidence="3">MYW30-H2</strain>
    </source>
</reference>
<dbReference type="PANTHER" id="PTHR43249:SF1">
    <property type="entry name" value="D-GLUCOSIDE 3-DEHYDROGENASE"/>
    <property type="match status" value="1"/>
</dbReference>
<feature type="domain" description="GFO/IDH/MocA-like oxidoreductase" evidence="2">
    <location>
        <begin position="134"/>
        <end position="256"/>
    </location>
</feature>
<evidence type="ECO:0000313" key="4">
    <source>
        <dbReference type="Proteomes" id="UP000830167"/>
    </source>
</evidence>
<dbReference type="Proteomes" id="UP000830167">
    <property type="component" value="Chromosome"/>
</dbReference>
<dbReference type="InterPro" id="IPR000683">
    <property type="entry name" value="Gfo/Idh/MocA-like_OxRdtase_N"/>
</dbReference>
<gene>
    <name evidence="3" type="ORF">LSG31_16560</name>
</gene>
<evidence type="ECO:0000259" key="1">
    <source>
        <dbReference type="Pfam" id="PF01408"/>
    </source>
</evidence>
<dbReference type="InterPro" id="IPR052515">
    <property type="entry name" value="Gfo/Idh/MocA_Oxidoreductase"/>
</dbReference>
<dbReference type="Pfam" id="PF22725">
    <property type="entry name" value="GFO_IDH_MocA_C3"/>
    <property type="match status" value="1"/>
</dbReference>
<dbReference type="InterPro" id="IPR055170">
    <property type="entry name" value="GFO_IDH_MocA-like_dom"/>
</dbReference>
<dbReference type="Gene3D" id="3.30.360.10">
    <property type="entry name" value="Dihydrodipicolinate Reductase, domain 2"/>
    <property type="match status" value="1"/>
</dbReference>
<feature type="domain" description="Gfo/Idh/MocA-like oxidoreductase N-terminal" evidence="1">
    <location>
        <begin position="8"/>
        <end position="122"/>
    </location>
</feature>
<evidence type="ECO:0000259" key="2">
    <source>
        <dbReference type="Pfam" id="PF22725"/>
    </source>
</evidence>
<keyword evidence="4" id="KW-1185">Reference proteome</keyword>
<dbReference type="EMBL" id="CP089291">
    <property type="protein sequence ID" value="UOF89490.1"/>
    <property type="molecule type" value="Genomic_DNA"/>
</dbReference>
<dbReference type="SUPFAM" id="SSF55347">
    <property type="entry name" value="Glyceraldehyde-3-phosphate dehydrogenase-like, C-terminal domain"/>
    <property type="match status" value="1"/>
</dbReference>
<accession>A0ABY4CNQ7</accession>
<proteinExistence type="predicted"/>
<sequence length="363" mass="39391">MAKKQYGFAIVGAGVIGKAHAATLQHIEQAKLVAVCDVIPDRAREIAKTYHCDWYTDLQEMLVNPAIDIVNVCTPSGMHGRHAIAAARAGKHVIAEKPMDVTLDMAHEMIEECKKANVKLAVISQHRFDPATVQVKQEIENGRFGKLLMGTGAINWYRSQAYYDSGDWRGTWELDGGGALMNQGIHTIDVLQYLMGPVASVYAHCETLGHERIEVEDAAVATVRFRNGAIGTIVGTTCAYPGLTTRIEVFGKDGSAVIDNDALVHAVFRDEAGEVGNYGGKVAAEKSKKDETGAADPAAISHKGHLAQIQDMIDALDENREPQVNGEEAIRPLEIILAIYESARTGELVKLPLQNTEQAKIVV</sequence>
<protein>
    <submittedName>
        <fullName evidence="3">Gfo/Idh/MocA family oxidoreductase</fullName>
    </submittedName>
</protein>
<name>A0ABY4CNQ7_9BACL</name>
<evidence type="ECO:0000313" key="3">
    <source>
        <dbReference type="EMBL" id="UOF89490.1"/>
    </source>
</evidence>